<dbReference type="AlphaFoldDB" id="A0A8J3XZD4"/>
<evidence type="ECO:0000313" key="3">
    <source>
        <dbReference type="Proteomes" id="UP000605992"/>
    </source>
</evidence>
<keyword evidence="3" id="KW-1185">Reference proteome</keyword>
<feature type="region of interest" description="Disordered" evidence="1">
    <location>
        <begin position="1"/>
        <end position="45"/>
    </location>
</feature>
<protein>
    <submittedName>
        <fullName evidence="2">Uncharacterized protein</fullName>
    </submittedName>
</protein>
<accession>A0A8J3XZD4</accession>
<sequence length="73" mass="7767">MGSVGHAIHNAGREREMSHSTSLSVPRSVSRRGLELRCGEPTAPAPLEWRPIGTNGYVSTWGALVNVCIPQGA</sequence>
<evidence type="ECO:0000313" key="2">
    <source>
        <dbReference type="EMBL" id="GII57573.1"/>
    </source>
</evidence>
<proteinExistence type="predicted"/>
<evidence type="ECO:0000256" key="1">
    <source>
        <dbReference type="SAM" id="MobiDB-lite"/>
    </source>
</evidence>
<comment type="caution">
    <text evidence="2">The sequence shown here is derived from an EMBL/GenBank/DDBJ whole genome shotgun (WGS) entry which is preliminary data.</text>
</comment>
<dbReference type="Proteomes" id="UP000605992">
    <property type="component" value="Unassembled WGS sequence"/>
</dbReference>
<dbReference type="EMBL" id="BOOR01000053">
    <property type="protein sequence ID" value="GII57573.1"/>
    <property type="molecule type" value="Genomic_DNA"/>
</dbReference>
<gene>
    <name evidence="2" type="ORF">Pth03_59620</name>
</gene>
<organism evidence="2 3">
    <name type="scientific">Planotetraspora thailandica</name>
    <dbReference type="NCBI Taxonomy" id="487172"/>
    <lineage>
        <taxon>Bacteria</taxon>
        <taxon>Bacillati</taxon>
        <taxon>Actinomycetota</taxon>
        <taxon>Actinomycetes</taxon>
        <taxon>Streptosporangiales</taxon>
        <taxon>Streptosporangiaceae</taxon>
        <taxon>Planotetraspora</taxon>
    </lineage>
</organism>
<name>A0A8J3XZD4_9ACTN</name>
<reference evidence="2" key="1">
    <citation type="submission" date="2021-01" db="EMBL/GenBank/DDBJ databases">
        <title>Whole genome shotgun sequence of Planotetraspora thailandica NBRC 104271.</title>
        <authorList>
            <person name="Komaki H."/>
            <person name="Tamura T."/>
        </authorList>
    </citation>
    <scope>NUCLEOTIDE SEQUENCE</scope>
    <source>
        <strain evidence="2">NBRC 104271</strain>
    </source>
</reference>